<dbReference type="Pfam" id="PF13356">
    <property type="entry name" value="Arm-DNA-bind_3"/>
    <property type="match status" value="1"/>
</dbReference>
<dbReference type="AlphaFoldDB" id="A0A7W7KD24"/>
<dbReference type="GO" id="GO:0006310">
    <property type="term" value="P:DNA recombination"/>
    <property type="evidence" value="ECO:0007669"/>
    <property type="project" value="UniProtKB-KW"/>
</dbReference>
<dbReference type="GO" id="GO:0003677">
    <property type="term" value="F:DNA binding"/>
    <property type="evidence" value="ECO:0007669"/>
    <property type="project" value="UniProtKB-KW"/>
</dbReference>
<dbReference type="Pfam" id="PF00589">
    <property type="entry name" value="Phage_integrase"/>
    <property type="match status" value="1"/>
</dbReference>
<dbReference type="SUPFAM" id="SSF56349">
    <property type="entry name" value="DNA breaking-rejoining enzymes"/>
    <property type="match status" value="1"/>
</dbReference>
<evidence type="ECO:0000313" key="6">
    <source>
        <dbReference type="EMBL" id="MBB4860191.1"/>
    </source>
</evidence>
<keyword evidence="3" id="KW-0238">DNA-binding</keyword>
<evidence type="ECO:0000256" key="3">
    <source>
        <dbReference type="ARBA" id="ARBA00023125"/>
    </source>
</evidence>
<accession>A0A7W7KD24</accession>
<gene>
    <name evidence="6" type="ORF">HNO88_003533</name>
</gene>
<dbReference type="InterPro" id="IPR004107">
    <property type="entry name" value="Integrase_SAM-like_N"/>
</dbReference>
<proteinExistence type="inferred from homology"/>
<dbReference type="PANTHER" id="PTHR30629:SF2">
    <property type="entry name" value="PROPHAGE INTEGRASE INTS-RELATED"/>
    <property type="match status" value="1"/>
</dbReference>
<dbReference type="GO" id="GO:0015074">
    <property type="term" value="P:DNA integration"/>
    <property type="evidence" value="ECO:0007669"/>
    <property type="project" value="UniProtKB-KW"/>
</dbReference>
<comment type="similarity">
    <text evidence="1">Belongs to the 'phage' integrase family.</text>
</comment>
<dbReference type="EMBL" id="JACHLR010000018">
    <property type="protein sequence ID" value="MBB4860191.1"/>
    <property type="molecule type" value="Genomic_DNA"/>
</dbReference>
<keyword evidence="4" id="KW-0233">DNA recombination</keyword>
<evidence type="ECO:0000256" key="4">
    <source>
        <dbReference type="ARBA" id="ARBA00023172"/>
    </source>
</evidence>
<dbReference type="InterPro" id="IPR038488">
    <property type="entry name" value="Integrase_DNA-bd_sf"/>
</dbReference>
<evidence type="ECO:0000256" key="1">
    <source>
        <dbReference type="ARBA" id="ARBA00008857"/>
    </source>
</evidence>
<evidence type="ECO:0000256" key="2">
    <source>
        <dbReference type="ARBA" id="ARBA00022908"/>
    </source>
</evidence>
<dbReference type="Gene3D" id="1.10.150.130">
    <property type="match status" value="1"/>
</dbReference>
<dbReference type="InterPro" id="IPR025166">
    <property type="entry name" value="Integrase_DNA_bind_dom"/>
</dbReference>
<sequence length="439" mass="49668">MFMEKNAVKSVREMLGLLGSGHAVEGHLVPANDRNPATFDPSLDMGDGHMVPTRRKPGRRALLDGNFARRKLPLRETEYCIWDTELAGFGLRVRPTGNTYWFVRLRHRGKHRRITLGRSDELVAELARAQARRLLAEMALDGLPKRAVVKATPILSDFVDTYRDDLSRVWKASTTKRNWNAWKTVIAPAFGAMRVADILPADIHRWRDDCAGTKEGLFNRALPVLAALLKYAEALRLRRKGSNPCRGMPRYWREPKERYLTPAEYRRIGVALREQEAAYPAQVALMRLLLFTGARVGEILNLRWDWVQPPRLLLPDSKTGAKTIWLNSQALEVLERIERHEGTTLVFPNRAGTRPLNFDNWWLPFRARCALPDVRVHDLRHSFASTAIMDNVPLATIGRLLGHVLPETTAKYAHLSDDVIGDAANRIAGSLAQAIGLRP</sequence>
<keyword evidence="7" id="KW-1185">Reference proteome</keyword>
<organism evidence="6 7">
    <name type="scientific">Novosphingobium chloroacetimidivorans</name>
    <dbReference type="NCBI Taxonomy" id="1428314"/>
    <lineage>
        <taxon>Bacteria</taxon>
        <taxon>Pseudomonadati</taxon>
        <taxon>Pseudomonadota</taxon>
        <taxon>Alphaproteobacteria</taxon>
        <taxon>Sphingomonadales</taxon>
        <taxon>Sphingomonadaceae</taxon>
        <taxon>Novosphingobium</taxon>
    </lineage>
</organism>
<comment type="caution">
    <text evidence="6">The sequence shown here is derived from an EMBL/GenBank/DDBJ whole genome shotgun (WGS) entry which is preliminary data.</text>
</comment>
<protein>
    <submittedName>
        <fullName evidence="6">Integrase</fullName>
    </submittedName>
</protein>
<reference evidence="6 7" key="1">
    <citation type="submission" date="2020-08" db="EMBL/GenBank/DDBJ databases">
        <title>Functional genomics of gut bacteria from endangered species of beetles.</title>
        <authorList>
            <person name="Carlos-Shanley C."/>
        </authorList>
    </citation>
    <scope>NUCLEOTIDE SEQUENCE [LARGE SCALE GENOMIC DNA]</scope>
    <source>
        <strain evidence="6 7">S00245</strain>
    </source>
</reference>
<dbReference type="PANTHER" id="PTHR30629">
    <property type="entry name" value="PROPHAGE INTEGRASE"/>
    <property type="match status" value="1"/>
</dbReference>
<dbReference type="InterPro" id="IPR013762">
    <property type="entry name" value="Integrase-like_cat_sf"/>
</dbReference>
<dbReference type="Proteomes" id="UP000555448">
    <property type="component" value="Unassembled WGS sequence"/>
</dbReference>
<dbReference type="CDD" id="cd00796">
    <property type="entry name" value="INT_Rci_Hp1_C"/>
    <property type="match status" value="1"/>
</dbReference>
<dbReference type="InterPro" id="IPR002104">
    <property type="entry name" value="Integrase_catalytic"/>
</dbReference>
<keyword evidence="2" id="KW-0229">DNA integration</keyword>
<dbReference type="InterPro" id="IPR050808">
    <property type="entry name" value="Phage_Integrase"/>
</dbReference>
<dbReference type="Gene3D" id="1.10.443.10">
    <property type="entry name" value="Intergrase catalytic core"/>
    <property type="match status" value="1"/>
</dbReference>
<feature type="domain" description="Tyr recombinase" evidence="5">
    <location>
        <begin position="255"/>
        <end position="425"/>
    </location>
</feature>
<dbReference type="PROSITE" id="PS51898">
    <property type="entry name" value="TYR_RECOMBINASE"/>
    <property type="match status" value="1"/>
</dbReference>
<dbReference type="Pfam" id="PF14659">
    <property type="entry name" value="Phage_int_SAM_3"/>
    <property type="match status" value="1"/>
</dbReference>
<dbReference type="InterPro" id="IPR010998">
    <property type="entry name" value="Integrase_recombinase_N"/>
</dbReference>
<evidence type="ECO:0000259" key="5">
    <source>
        <dbReference type="PROSITE" id="PS51898"/>
    </source>
</evidence>
<name>A0A7W7KD24_9SPHN</name>
<dbReference type="Gene3D" id="3.30.160.390">
    <property type="entry name" value="Integrase, DNA-binding domain"/>
    <property type="match status" value="1"/>
</dbReference>
<dbReference type="InterPro" id="IPR011010">
    <property type="entry name" value="DNA_brk_join_enz"/>
</dbReference>
<evidence type="ECO:0000313" key="7">
    <source>
        <dbReference type="Proteomes" id="UP000555448"/>
    </source>
</evidence>